<proteinExistence type="predicted"/>
<keyword evidence="1" id="KW-0472">Membrane</keyword>
<keyword evidence="1" id="KW-0812">Transmembrane</keyword>
<accession>A0A512AZF2</accession>
<evidence type="ECO:0000313" key="2">
    <source>
        <dbReference type="EMBL" id="GEO04897.1"/>
    </source>
</evidence>
<keyword evidence="1" id="KW-1133">Transmembrane helix</keyword>
<reference evidence="2 3" key="1">
    <citation type="submission" date="2019-07" db="EMBL/GenBank/DDBJ databases">
        <title>Whole genome shotgun sequence of Adhaeribacter aerolatus NBRC 106133.</title>
        <authorList>
            <person name="Hosoyama A."/>
            <person name="Uohara A."/>
            <person name="Ohji S."/>
            <person name="Ichikawa N."/>
        </authorList>
    </citation>
    <scope>NUCLEOTIDE SEQUENCE [LARGE SCALE GENOMIC DNA]</scope>
    <source>
        <strain evidence="2 3">NBRC 106133</strain>
    </source>
</reference>
<gene>
    <name evidence="2" type="ORF">AAE02nite_25610</name>
</gene>
<name>A0A512AZF2_9BACT</name>
<feature type="transmembrane region" description="Helical" evidence="1">
    <location>
        <begin position="77"/>
        <end position="100"/>
    </location>
</feature>
<dbReference type="OrthoDB" id="772995at2"/>
<keyword evidence="3" id="KW-1185">Reference proteome</keyword>
<sequence>MASTFKSSKKCPHCGEWSEWNQQPTDTCQFCGALLDDRTLLREAARELERKKKNRIEIDIIEIYPTDSLPVKIGKRLIQAVQISFIGIVSFIIWFLTMLAG</sequence>
<dbReference type="AlphaFoldDB" id="A0A512AZF2"/>
<comment type="caution">
    <text evidence="2">The sequence shown here is derived from an EMBL/GenBank/DDBJ whole genome shotgun (WGS) entry which is preliminary data.</text>
</comment>
<evidence type="ECO:0000313" key="3">
    <source>
        <dbReference type="Proteomes" id="UP000321532"/>
    </source>
</evidence>
<evidence type="ECO:0000256" key="1">
    <source>
        <dbReference type="SAM" id="Phobius"/>
    </source>
</evidence>
<dbReference type="RefSeq" id="WP_146898158.1">
    <property type="nucleotide sequence ID" value="NZ_BJYS01000018.1"/>
</dbReference>
<organism evidence="2 3">
    <name type="scientific">Adhaeribacter aerolatus</name>
    <dbReference type="NCBI Taxonomy" id="670289"/>
    <lineage>
        <taxon>Bacteria</taxon>
        <taxon>Pseudomonadati</taxon>
        <taxon>Bacteroidota</taxon>
        <taxon>Cytophagia</taxon>
        <taxon>Cytophagales</taxon>
        <taxon>Hymenobacteraceae</taxon>
        <taxon>Adhaeribacter</taxon>
    </lineage>
</organism>
<dbReference type="EMBL" id="BJYS01000018">
    <property type="protein sequence ID" value="GEO04897.1"/>
    <property type="molecule type" value="Genomic_DNA"/>
</dbReference>
<protein>
    <submittedName>
        <fullName evidence="2">Uncharacterized protein</fullName>
    </submittedName>
</protein>
<dbReference type="Proteomes" id="UP000321532">
    <property type="component" value="Unassembled WGS sequence"/>
</dbReference>